<evidence type="ECO:0000313" key="2">
    <source>
        <dbReference type="EMBL" id="MFF5897096.1"/>
    </source>
</evidence>
<evidence type="ECO:0000313" key="3">
    <source>
        <dbReference type="Proteomes" id="UP001602322"/>
    </source>
</evidence>
<protein>
    <submittedName>
        <fullName evidence="2">GNAT family N-acetyltransferase</fullName>
        <ecNumber evidence="2">2.3.-.-</ecNumber>
    </submittedName>
</protein>
<dbReference type="EC" id="2.3.-.-" evidence="2"/>
<dbReference type="InterPro" id="IPR051531">
    <property type="entry name" value="N-acetyltransferase"/>
</dbReference>
<accession>A0ABW6X511</accession>
<evidence type="ECO:0000259" key="1">
    <source>
        <dbReference type="PROSITE" id="PS51186"/>
    </source>
</evidence>
<dbReference type="InterPro" id="IPR000182">
    <property type="entry name" value="GNAT_dom"/>
</dbReference>
<keyword evidence="2" id="KW-0808">Transferase</keyword>
<proteinExistence type="predicted"/>
<dbReference type="Proteomes" id="UP001602322">
    <property type="component" value="Unassembled WGS sequence"/>
</dbReference>
<dbReference type="SUPFAM" id="SSF55729">
    <property type="entry name" value="Acyl-CoA N-acyltransferases (Nat)"/>
    <property type="match status" value="1"/>
</dbReference>
<feature type="domain" description="N-acetyltransferase" evidence="1">
    <location>
        <begin position="10"/>
        <end position="182"/>
    </location>
</feature>
<keyword evidence="3" id="KW-1185">Reference proteome</keyword>
<reference evidence="2 3" key="1">
    <citation type="submission" date="2024-10" db="EMBL/GenBank/DDBJ databases">
        <title>The Natural Products Discovery Center: Release of the First 8490 Sequenced Strains for Exploring Actinobacteria Biosynthetic Diversity.</title>
        <authorList>
            <person name="Kalkreuter E."/>
            <person name="Kautsar S.A."/>
            <person name="Yang D."/>
            <person name="Bader C.D."/>
            <person name="Teijaro C.N."/>
            <person name="Fluegel L."/>
            <person name="Davis C.M."/>
            <person name="Simpson J.R."/>
            <person name="Lauterbach L."/>
            <person name="Steele A.D."/>
            <person name="Gui C."/>
            <person name="Meng S."/>
            <person name="Li G."/>
            <person name="Viehrig K."/>
            <person name="Ye F."/>
            <person name="Su P."/>
            <person name="Kiefer A.F."/>
            <person name="Nichols A."/>
            <person name="Cepeda A.J."/>
            <person name="Yan W."/>
            <person name="Fan B."/>
            <person name="Jiang Y."/>
            <person name="Adhikari A."/>
            <person name="Zheng C.-J."/>
            <person name="Schuster L."/>
            <person name="Cowan T.M."/>
            <person name="Smanski M.J."/>
            <person name="Chevrette M.G."/>
            <person name="De Carvalho L.P.S."/>
            <person name="Shen B."/>
        </authorList>
    </citation>
    <scope>NUCLEOTIDE SEQUENCE [LARGE SCALE GENOMIC DNA]</scope>
    <source>
        <strain evidence="2 3">NPDC012540</strain>
    </source>
</reference>
<gene>
    <name evidence="2" type="ORF">ACFY8O_14340</name>
</gene>
<dbReference type="Gene3D" id="3.40.630.30">
    <property type="match status" value="1"/>
</dbReference>
<organism evidence="2 3">
    <name type="scientific">Streptomyces argenteolus</name>
    <dbReference type="NCBI Taxonomy" id="67274"/>
    <lineage>
        <taxon>Bacteria</taxon>
        <taxon>Bacillati</taxon>
        <taxon>Actinomycetota</taxon>
        <taxon>Actinomycetes</taxon>
        <taxon>Kitasatosporales</taxon>
        <taxon>Streptomycetaceae</taxon>
        <taxon>Streptomyces</taxon>
    </lineage>
</organism>
<dbReference type="PROSITE" id="PS51186">
    <property type="entry name" value="GNAT"/>
    <property type="match status" value="1"/>
</dbReference>
<dbReference type="EMBL" id="JBIBEG010000003">
    <property type="protein sequence ID" value="MFF5897096.1"/>
    <property type="molecule type" value="Genomic_DNA"/>
</dbReference>
<keyword evidence="2" id="KW-0012">Acyltransferase</keyword>
<dbReference type="RefSeq" id="WP_387901847.1">
    <property type="nucleotide sequence ID" value="NZ_JBIBEG010000003.1"/>
</dbReference>
<name>A0ABW6X511_9ACTN</name>
<comment type="caution">
    <text evidence="2">The sequence shown here is derived from an EMBL/GenBank/DDBJ whole genome shotgun (WGS) entry which is preliminary data.</text>
</comment>
<dbReference type="InterPro" id="IPR016181">
    <property type="entry name" value="Acyl_CoA_acyltransferase"/>
</dbReference>
<dbReference type="PANTHER" id="PTHR43792">
    <property type="entry name" value="GNAT FAMILY, PUTATIVE (AFU_ORTHOLOGUE AFUA_3G00765)-RELATED-RELATED"/>
    <property type="match status" value="1"/>
</dbReference>
<dbReference type="PANTHER" id="PTHR43792:SF1">
    <property type="entry name" value="N-ACETYLTRANSFERASE DOMAIN-CONTAINING PROTEIN"/>
    <property type="match status" value="1"/>
</dbReference>
<sequence>MTTYLESERLTLRPFAATEADLLIELDSDPAVMRYLTGGAPTPPEEVRDLAVPSILAGYERWDHDLGLFAAHEKDGGMFVGWFCLRPLRSGPREEAELGYRLHQAAWGRGYATEVSQALLAKGFTELGMRMVWAETMIVNLPSRNVMEKLGMTLAESIPTPDDMMKVEGSEHGGVRYEITKEQWERRQA</sequence>
<dbReference type="GO" id="GO:0016746">
    <property type="term" value="F:acyltransferase activity"/>
    <property type="evidence" value="ECO:0007669"/>
    <property type="project" value="UniProtKB-KW"/>
</dbReference>
<dbReference type="Pfam" id="PF13302">
    <property type="entry name" value="Acetyltransf_3"/>
    <property type="match status" value="1"/>
</dbReference>